<dbReference type="InterPro" id="IPR003507">
    <property type="entry name" value="S66_fam"/>
</dbReference>
<dbReference type="InterPro" id="IPR040921">
    <property type="entry name" value="Peptidase_S66C"/>
</dbReference>
<name>A0ABX3HKI9_PAEBO</name>
<gene>
    <name evidence="8" type="ORF">BSK56_08520</name>
</gene>
<dbReference type="Pfam" id="PF02016">
    <property type="entry name" value="Peptidase_S66"/>
    <property type="match status" value="1"/>
</dbReference>
<dbReference type="InterPro" id="IPR040449">
    <property type="entry name" value="Peptidase_S66_N"/>
</dbReference>
<dbReference type="InterPro" id="IPR029062">
    <property type="entry name" value="Class_I_gatase-like"/>
</dbReference>
<keyword evidence="5" id="KW-0720">Serine protease</keyword>
<evidence type="ECO:0000256" key="1">
    <source>
        <dbReference type="ARBA" id="ARBA00010233"/>
    </source>
</evidence>
<proteinExistence type="inferred from homology"/>
<evidence type="ECO:0000256" key="4">
    <source>
        <dbReference type="ARBA" id="ARBA00022801"/>
    </source>
</evidence>
<keyword evidence="2" id="KW-0121">Carboxypeptidase</keyword>
<evidence type="ECO:0000256" key="3">
    <source>
        <dbReference type="ARBA" id="ARBA00022670"/>
    </source>
</evidence>
<evidence type="ECO:0000256" key="2">
    <source>
        <dbReference type="ARBA" id="ARBA00022645"/>
    </source>
</evidence>
<keyword evidence="3" id="KW-0645">Protease</keyword>
<dbReference type="InterPro" id="IPR027478">
    <property type="entry name" value="LdcA_N"/>
</dbReference>
<dbReference type="SUPFAM" id="SSF141986">
    <property type="entry name" value="LD-carboxypeptidase A C-terminal domain-like"/>
    <property type="match status" value="1"/>
</dbReference>
<dbReference type="PIRSF" id="PIRSF028757">
    <property type="entry name" value="LD-carboxypeptidase"/>
    <property type="match status" value="1"/>
</dbReference>
<dbReference type="SUPFAM" id="SSF52317">
    <property type="entry name" value="Class I glutamine amidotransferase-like"/>
    <property type="match status" value="1"/>
</dbReference>
<evidence type="ECO:0000313" key="8">
    <source>
        <dbReference type="EMBL" id="OMD49977.1"/>
    </source>
</evidence>
<dbReference type="PANTHER" id="PTHR30237">
    <property type="entry name" value="MURAMOYLTETRAPEPTIDE CARBOXYPEPTIDASE"/>
    <property type="match status" value="1"/>
</dbReference>
<comment type="similarity">
    <text evidence="1">Belongs to the peptidase S66 family.</text>
</comment>
<dbReference type="Gene3D" id="3.40.50.10740">
    <property type="entry name" value="Class I glutamine amidotransferase-like"/>
    <property type="match status" value="1"/>
</dbReference>
<evidence type="ECO:0000313" key="9">
    <source>
        <dbReference type="Proteomes" id="UP000187412"/>
    </source>
</evidence>
<feature type="domain" description="LD-carboxypeptidase C-terminal" evidence="7">
    <location>
        <begin position="201"/>
        <end position="323"/>
    </location>
</feature>
<evidence type="ECO:0000256" key="5">
    <source>
        <dbReference type="ARBA" id="ARBA00022825"/>
    </source>
</evidence>
<organism evidence="8 9">
    <name type="scientific">Paenibacillus borealis</name>
    <dbReference type="NCBI Taxonomy" id="160799"/>
    <lineage>
        <taxon>Bacteria</taxon>
        <taxon>Bacillati</taxon>
        <taxon>Bacillota</taxon>
        <taxon>Bacilli</taxon>
        <taxon>Bacillales</taxon>
        <taxon>Paenibacillaceae</taxon>
        <taxon>Paenibacillus</taxon>
    </lineage>
</organism>
<sequence>MITYPLLNDGAAIGVTASSYGVSPLDRKLFEQACERMKEKGYRVHCGETVFKQNKAKSASGKTRAEEFNSMMQDDAIDLIIPPWGGELLIEMLEYIDFSLVQEKWILGFSDISLLLLAITLQTGLATAHGPSLADLRGKQTDNTTAMWQKVMSTIRGGSIMQKSSAKYQQEGGVDVNSPFIFHLDEPTVWKSVTAGEVTLSGRLLGGCIDVIRHIIGTPFGNVQYFQQNMIHNEPILWYLENCELNTVDLRRSLVQMKLAGWFEHCSGIMFGRSGANRPVDSYTVEDCYKELSEELQLPVIYDVDFGHVPPQLTLINGAYAEVKVQNGAGRITQYFKD</sequence>
<reference evidence="8 9" key="1">
    <citation type="submission" date="2016-10" db="EMBL/GenBank/DDBJ databases">
        <title>Paenibacillus species isolates.</title>
        <authorList>
            <person name="Beno S.M."/>
        </authorList>
    </citation>
    <scope>NUCLEOTIDE SEQUENCE [LARGE SCALE GENOMIC DNA]</scope>
    <source>
        <strain evidence="8 9">FSL H7-0744</strain>
    </source>
</reference>
<dbReference type="Gene3D" id="3.50.30.60">
    <property type="entry name" value="LD-carboxypeptidase A C-terminal domain-like"/>
    <property type="match status" value="1"/>
</dbReference>
<evidence type="ECO:0000259" key="6">
    <source>
        <dbReference type="Pfam" id="PF02016"/>
    </source>
</evidence>
<dbReference type="PANTHER" id="PTHR30237:SF2">
    <property type="entry name" value="MUREIN TETRAPEPTIDE CARBOXYPEPTIDASE"/>
    <property type="match status" value="1"/>
</dbReference>
<accession>A0ABX3HKI9</accession>
<keyword evidence="9" id="KW-1185">Reference proteome</keyword>
<dbReference type="Proteomes" id="UP000187412">
    <property type="component" value="Unassembled WGS sequence"/>
</dbReference>
<dbReference type="Pfam" id="PF17676">
    <property type="entry name" value="Peptidase_S66C"/>
    <property type="match status" value="1"/>
</dbReference>
<dbReference type="RefSeq" id="WP_076110133.1">
    <property type="nucleotide sequence ID" value="NZ_MPTB01000008.1"/>
</dbReference>
<feature type="domain" description="LD-carboxypeptidase N-terminal" evidence="6">
    <location>
        <begin position="13"/>
        <end position="130"/>
    </location>
</feature>
<comment type="caution">
    <text evidence="8">The sequence shown here is derived from an EMBL/GenBank/DDBJ whole genome shotgun (WGS) entry which is preliminary data.</text>
</comment>
<protein>
    <submittedName>
        <fullName evidence="8">LD-carboxypeptidase</fullName>
    </submittedName>
</protein>
<keyword evidence="4" id="KW-0378">Hydrolase</keyword>
<dbReference type="CDD" id="cd07062">
    <property type="entry name" value="Peptidase_S66_mccF_like"/>
    <property type="match status" value="1"/>
</dbReference>
<dbReference type="InterPro" id="IPR027461">
    <property type="entry name" value="Carboxypeptidase_A_C_sf"/>
</dbReference>
<dbReference type="EMBL" id="MPTB01000008">
    <property type="protein sequence ID" value="OMD49977.1"/>
    <property type="molecule type" value="Genomic_DNA"/>
</dbReference>
<evidence type="ECO:0000259" key="7">
    <source>
        <dbReference type="Pfam" id="PF17676"/>
    </source>
</evidence>